<evidence type="ECO:0000313" key="4">
    <source>
        <dbReference type="Proteomes" id="UP000053328"/>
    </source>
</evidence>
<name>A0A0D2C442_9EURO</name>
<dbReference type="STRING" id="91928.A0A0D2C442"/>
<proteinExistence type="inferred from homology"/>
<evidence type="ECO:0000256" key="1">
    <source>
        <dbReference type="ARBA" id="ARBA00024204"/>
    </source>
</evidence>
<dbReference type="VEuPathDB" id="FungiDB:PV08_02682"/>
<dbReference type="PANTHER" id="PTHR31905:SF2">
    <property type="entry name" value="PROTEIN MIX23"/>
    <property type="match status" value="1"/>
</dbReference>
<dbReference type="GO" id="GO:0005758">
    <property type="term" value="C:mitochondrial intermembrane space"/>
    <property type="evidence" value="ECO:0007669"/>
    <property type="project" value="InterPro"/>
</dbReference>
<feature type="region of interest" description="Disordered" evidence="2">
    <location>
        <begin position="185"/>
        <end position="208"/>
    </location>
</feature>
<dbReference type="AlphaFoldDB" id="A0A0D2C442"/>
<evidence type="ECO:0000256" key="2">
    <source>
        <dbReference type="SAM" id="MobiDB-lite"/>
    </source>
</evidence>
<comment type="similarity">
    <text evidence="1">Belongs to the MIX23 family.</text>
</comment>
<evidence type="ECO:0008006" key="5">
    <source>
        <dbReference type="Google" id="ProtNLM"/>
    </source>
</evidence>
<dbReference type="InterPro" id="IPR019171">
    <property type="entry name" value="MIX23"/>
</dbReference>
<accession>A0A0D2C442</accession>
<reference evidence="3 4" key="1">
    <citation type="submission" date="2015-01" db="EMBL/GenBank/DDBJ databases">
        <title>The Genome Sequence of Exophiala spinifera CBS89968.</title>
        <authorList>
            <consortium name="The Broad Institute Genomics Platform"/>
            <person name="Cuomo C."/>
            <person name="de Hoog S."/>
            <person name="Gorbushina A."/>
            <person name="Stielow B."/>
            <person name="Teixiera M."/>
            <person name="Abouelleil A."/>
            <person name="Chapman S.B."/>
            <person name="Priest M."/>
            <person name="Young S.K."/>
            <person name="Wortman J."/>
            <person name="Nusbaum C."/>
            <person name="Birren B."/>
        </authorList>
    </citation>
    <scope>NUCLEOTIDE SEQUENCE [LARGE SCALE GENOMIC DNA]</scope>
    <source>
        <strain evidence="3 4">CBS 89968</strain>
    </source>
</reference>
<keyword evidence="4" id="KW-1185">Reference proteome</keyword>
<dbReference type="PANTHER" id="PTHR31905">
    <property type="entry name" value="COILED-COIL DOMAIN-CONTAINING PROTEIN 58"/>
    <property type="match status" value="1"/>
</dbReference>
<evidence type="ECO:0000313" key="3">
    <source>
        <dbReference type="EMBL" id="KIW18394.1"/>
    </source>
</evidence>
<gene>
    <name evidence="3" type="ORF">PV08_02682</name>
</gene>
<dbReference type="OrthoDB" id="5593818at2759"/>
<dbReference type="EMBL" id="KN847493">
    <property type="protein sequence ID" value="KIW18394.1"/>
    <property type="molecule type" value="Genomic_DNA"/>
</dbReference>
<protein>
    <recommendedName>
        <fullName evidence="5">Caffeine-induced death protein Cid2</fullName>
    </recommendedName>
</protein>
<dbReference type="RefSeq" id="XP_016238610.1">
    <property type="nucleotide sequence ID" value="XM_016377040.1"/>
</dbReference>
<dbReference type="Proteomes" id="UP000053328">
    <property type="component" value="Unassembled WGS sequence"/>
</dbReference>
<organism evidence="3 4">
    <name type="scientific">Exophiala spinifera</name>
    <dbReference type="NCBI Taxonomy" id="91928"/>
    <lineage>
        <taxon>Eukaryota</taxon>
        <taxon>Fungi</taxon>
        <taxon>Dikarya</taxon>
        <taxon>Ascomycota</taxon>
        <taxon>Pezizomycotina</taxon>
        <taxon>Eurotiomycetes</taxon>
        <taxon>Chaetothyriomycetidae</taxon>
        <taxon>Chaetothyriales</taxon>
        <taxon>Herpotrichiellaceae</taxon>
        <taxon>Exophiala</taxon>
    </lineage>
</organism>
<dbReference type="Pfam" id="PF09774">
    <property type="entry name" value="MIX23"/>
    <property type="match status" value="1"/>
</dbReference>
<sequence length="208" mass="22882">MSKPTATPPLTPQFCFDTRVLRDFLRLSRASIDDSISTTLNALITPASTSPFDPASTSIRSPGPYPRPPIPATTTRTFLENVLFPSWNSRASVIQYCTSVATSPDPEDPDVIEREALNRRDAERVVDERLDPYSARFFPREARTEMLASVLRNEVAVEGIVRARTWGTVTDRCEGVGGNWEGEFDRWKEREGGGGTGPGTGTASTRTS</sequence>
<dbReference type="GeneID" id="27329765"/>
<dbReference type="HOGENOM" id="CLU_081050_1_0_1"/>